<comment type="caution">
    <text evidence="1">The sequence shown here is derived from an EMBL/GenBank/DDBJ whole genome shotgun (WGS) entry which is preliminary data.</text>
</comment>
<proteinExistence type="predicted"/>
<dbReference type="EMBL" id="JACCHT010000002">
    <property type="protein sequence ID" value="NYT28168.1"/>
    <property type="molecule type" value="Genomic_DNA"/>
</dbReference>
<organism evidence="1 2">
    <name type="scientific">Candidatus Thiodubiliella endoseptemdiera</name>
    <dbReference type="NCBI Taxonomy" id="2738886"/>
    <lineage>
        <taxon>Bacteria</taxon>
        <taxon>Pseudomonadati</taxon>
        <taxon>Pseudomonadota</taxon>
        <taxon>Gammaproteobacteria</taxon>
        <taxon>Candidatus Pseudothioglobaceae</taxon>
        <taxon>Candidatus Thiodubiliella</taxon>
    </lineage>
</organism>
<gene>
    <name evidence="1" type="ORF">H0A76_09945</name>
</gene>
<evidence type="ECO:0000313" key="1">
    <source>
        <dbReference type="EMBL" id="NYT28168.1"/>
    </source>
</evidence>
<evidence type="ECO:0000313" key="2">
    <source>
        <dbReference type="Proteomes" id="UP000568751"/>
    </source>
</evidence>
<accession>A0A853F3U2</accession>
<dbReference type="AlphaFoldDB" id="A0A853F3U2"/>
<protein>
    <submittedName>
        <fullName evidence="1">Uncharacterized protein</fullName>
    </submittedName>
</protein>
<dbReference type="Proteomes" id="UP000568751">
    <property type="component" value="Unassembled WGS sequence"/>
</dbReference>
<reference evidence="1 2" key="1">
    <citation type="submission" date="2020-05" db="EMBL/GenBank/DDBJ databases">
        <title>Horizontal transmission and recombination maintain forever young bacterial symbiont genomes.</title>
        <authorList>
            <person name="Russell S.L."/>
            <person name="Pepper-Tunick E."/>
            <person name="Svedberg J."/>
            <person name="Byrne A."/>
            <person name="Ruelas Castillo J."/>
            <person name="Vollmers C."/>
            <person name="Beinart R.A."/>
            <person name="Corbett-Detig R."/>
        </authorList>
    </citation>
    <scope>NUCLEOTIDE SEQUENCE [LARGE SCALE GENOMIC DNA]</scope>
    <source>
        <strain evidence="1">455</strain>
    </source>
</reference>
<sequence>MANSYTFANIDKYITVVRYWHAGSAKLTIDADGTVTDDVADLVINLQGFLVLVASTPDTVALGHFITDNLILV</sequence>
<name>A0A853F3U2_9GAMM</name>